<dbReference type="PANTHER" id="PTHR30289">
    <property type="entry name" value="UNCHARACTERIZED PROTEIN YBCL-RELATED"/>
    <property type="match status" value="1"/>
</dbReference>
<comment type="similarity">
    <text evidence="1">Belongs to the UPF0098 family.</text>
</comment>
<dbReference type="InterPro" id="IPR005247">
    <property type="entry name" value="YbhB_YbcL/LppC-like"/>
</dbReference>
<gene>
    <name evidence="3" type="ORF">CLV85_2616</name>
</gene>
<dbReference type="InterPro" id="IPR036610">
    <property type="entry name" value="PEBP-like_sf"/>
</dbReference>
<name>A0A2M9D1W0_9MICO</name>
<accession>A0A2M9D1W0</accession>
<dbReference type="PANTHER" id="PTHR30289:SF1">
    <property type="entry name" value="PEBP (PHOSPHATIDYLETHANOLAMINE-BINDING PROTEIN) FAMILY PROTEIN"/>
    <property type="match status" value="1"/>
</dbReference>
<dbReference type="EMBL" id="PGFH01000003">
    <property type="protein sequence ID" value="PJJ78160.1"/>
    <property type="molecule type" value="Genomic_DNA"/>
</dbReference>
<reference evidence="3 4" key="1">
    <citation type="submission" date="2017-11" db="EMBL/GenBank/DDBJ databases">
        <title>Genomic Encyclopedia of Archaeal and Bacterial Type Strains, Phase II (KMG-II): From Individual Species to Whole Genera.</title>
        <authorList>
            <person name="Goeker M."/>
        </authorList>
    </citation>
    <scope>NUCLEOTIDE SEQUENCE [LARGE SCALE GENOMIC DNA]</scope>
    <source>
        <strain evidence="3 4">DSM 16400</strain>
    </source>
</reference>
<comment type="caution">
    <text evidence="3">The sequence shown here is derived from an EMBL/GenBank/DDBJ whole genome shotgun (WGS) entry which is preliminary data.</text>
</comment>
<evidence type="ECO:0000313" key="4">
    <source>
        <dbReference type="Proteomes" id="UP000231742"/>
    </source>
</evidence>
<evidence type="ECO:0000256" key="2">
    <source>
        <dbReference type="SAM" id="MobiDB-lite"/>
    </source>
</evidence>
<dbReference type="Pfam" id="PF01161">
    <property type="entry name" value="PBP"/>
    <property type="match status" value="1"/>
</dbReference>
<dbReference type="NCBIfam" id="TIGR00481">
    <property type="entry name" value="YbhB/YbcL family Raf kinase inhibitor-like protein"/>
    <property type="match status" value="1"/>
</dbReference>
<sequence>MNDPNWKLPEVPSFTLESPDFEPGGELPTFARSGIANAGGEDRSPTLHWHGFPSGTKSFVLTVFDPDAPTGSGWWHWAVYNIPASVESLPQDAGNPESQLMPHGAITVANELRLEAFQGAAPPAGHGPHRYVFTVSALNVERLDLAEGNTPAMLGFVLRDHIVARAQLVGYSSTEAA</sequence>
<dbReference type="InterPro" id="IPR008914">
    <property type="entry name" value="PEBP"/>
</dbReference>
<organism evidence="3 4">
    <name type="scientific">Salinibacterium amurskyense</name>
    <dbReference type="NCBI Taxonomy" id="205941"/>
    <lineage>
        <taxon>Bacteria</taxon>
        <taxon>Bacillati</taxon>
        <taxon>Actinomycetota</taxon>
        <taxon>Actinomycetes</taxon>
        <taxon>Micrococcales</taxon>
        <taxon>Microbacteriaceae</taxon>
        <taxon>Salinibacterium</taxon>
    </lineage>
</organism>
<dbReference type="Proteomes" id="UP000231742">
    <property type="component" value="Unassembled WGS sequence"/>
</dbReference>
<dbReference type="CDD" id="cd00865">
    <property type="entry name" value="PEBP_bact_arch"/>
    <property type="match status" value="1"/>
</dbReference>
<dbReference type="Gene3D" id="3.90.280.10">
    <property type="entry name" value="PEBP-like"/>
    <property type="match status" value="1"/>
</dbReference>
<dbReference type="SUPFAM" id="SSF49777">
    <property type="entry name" value="PEBP-like"/>
    <property type="match status" value="1"/>
</dbReference>
<protein>
    <recommendedName>
        <fullName evidence="5">PBP family phospholipid-binding protein</fullName>
    </recommendedName>
</protein>
<feature type="region of interest" description="Disordered" evidence="2">
    <location>
        <begin position="1"/>
        <end position="46"/>
    </location>
</feature>
<dbReference type="RefSeq" id="WP_229820466.1">
    <property type="nucleotide sequence ID" value="NZ_BMZU01000001.1"/>
</dbReference>
<dbReference type="AlphaFoldDB" id="A0A2M9D1W0"/>
<evidence type="ECO:0008006" key="5">
    <source>
        <dbReference type="Google" id="ProtNLM"/>
    </source>
</evidence>
<keyword evidence="4" id="KW-1185">Reference proteome</keyword>
<evidence type="ECO:0000256" key="1">
    <source>
        <dbReference type="ARBA" id="ARBA00007120"/>
    </source>
</evidence>
<proteinExistence type="inferred from homology"/>
<evidence type="ECO:0000313" key="3">
    <source>
        <dbReference type="EMBL" id="PJJ78160.1"/>
    </source>
</evidence>